<protein>
    <submittedName>
        <fullName evidence="2">Uncharacterized protein</fullName>
    </submittedName>
</protein>
<proteinExistence type="predicted"/>
<dbReference type="AlphaFoldDB" id="A0ABD0RTJ4"/>
<evidence type="ECO:0000256" key="1">
    <source>
        <dbReference type="SAM" id="MobiDB-lite"/>
    </source>
</evidence>
<feature type="region of interest" description="Disordered" evidence="1">
    <location>
        <begin position="61"/>
        <end position="107"/>
    </location>
</feature>
<name>A0ABD0RTJ4_CIRMR</name>
<sequence length="107" mass="11945">VLLDRAFSEWDTVYHGLDPDSPTFPSFTDTSHTSTDTSAPSSTSPDLTQILLNIKACRWRHFKPRTAPPDDPDNPEHWSARRPRRGTLQTQRGPASSAKPRVPPPTV</sequence>
<evidence type="ECO:0000313" key="3">
    <source>
        <dbReference type="Proteomes" id="UP001529510"/>
    </source>
</evidence>
<feature type="non-terminal residue" evidence="2">
    <location>
        <position position="1"/>
    </location>
</feature>
<reference evidence="2 3" key="1">
    <citation type="submission" date="2024-05" db="EMBL/GenBank/DDBJ databases">
        <title>Genome sequencing and assembly of Indian major carp, Cirrhinus mrigala (Hamilton, 1822).</title>
        <authorList>
            <person name="Mohindra V."/>
            <person name="Chowdhury L.M."/>
            <person name="Lal K."/>
            <person name="Jena J.K."/>
        </authorList>
    </citation>
    <scope>NUCLEOTIDE SEQUENCE [LARGE SCALE GENOMIC DNA]</scope>
    <source>
        <strain evidence="2">CM1030</strain>
        <tissue evidence="2">Blood</tissue>
    </source>
</reference>
<gene>
    <name evidence="2" type="ORF">M9458_004533</name>
</gene>
<dbReference type="Proteomes" id="UP001529510">
    <property type="component" value="Unassembled WGS sequence"/>
</dbReference>
<feature type="compositionally biased region" description="Low complexity" evidence="1">
    <location>
        <begin position="19"/>
        <end position="47"/>
    </location>
</feature>
<accession>A0ABD0RTJ4</accession>
<feature type="non-terminal residue" evidence="2">
    <location>
        <position position="107"/>
    </location>
</feature>
<evidence type="ECO:0000313" key="2">
    <source>
        <dbReference type="EMBL" id="KAL0201346.1"/>
    </source>
</evidence>
<keyword evidence="3" id="KW-1185">Reference proteome</keyword>
<feature type="region of interest" description="Disordered" evidence="1">
    <location>
        <begin position="13"/>
        <end position="47"/>
    </location>
</feature>
<dbReference type="EMBL" id="JAMKFB020000002">
    <property type="protein sequence ID" value="KAL0201346.1"/>
    <property type="molecule type" value="Genomic_DNA"/>
</dbReference>
<organism evidence="2 3">
    <name type="scientific">Cirrhinus mrigala</name>
    <name type="common">Mrigala</name>
    <dbReference type="NCBI Taxonomy" id="683832"/>
    <lineage>
        <taxon>Eukaryota</taxon>
        <taxon>Metazoa</taxon>
        <taxon>Chordata</taxon>
        <taxon>Craniata</taxon>
        <taxon>Vertebrata</taxon>
        <taxon>Euteleostomi</taxon>
        <taxon>Actinopterygii</taxon>
        <taxon>Neopterygii</taxon>
        <taxon>Teleostei</taxon>
        <taxon>Ostariophysi</taxon>
        <taxon>Cypriniformes</taxon>
        <taxon>Cyprinidae</taxon>
        <taxon>Labeoninae</taxon>
        <taxon>Labeonini</taxon>
        <taxon>Cirrhinus</taxon>
    </lineage>
</organism>
<comment type="caution">
    <text evidence="2">The sequence shown here is derived from an EMBL/GenBank/DDBJ whole genome shotgun (WGS) entry which is preliminary data.</text>
</comment>